<dbReference type="EC" id="2.7.4.27" evidence="5"/>
<comment type="catalytic activity">
    <reaction evidence="5">
        <text>N(tele)-phospho-L-histidyl/O-phospho-L-threonyl-[pyruvate, phosphate dikinase] + phosphate + H(+) = N(tele)-phospho-L-histidyl/L-threonyl-[pyruvate, phosphate dikinase] + diphosphate</text>
        <dbReference type="Rhea" id="RHEA:43696"/>
        <dbReference type="Rhea" id="RHEA-COMP:10650"/>
        <dbReference type="Rhea" id="RHEA-COMP:10651"/>
        <dbReference type="ChEBI" id="CHEBI:15378"/>
        <dbReference type="ChEBI" id="CHEBI:30013"/>
        <dbReference type="ChEBI" id="CHEBI:33019"/>
        <dbReference type="ChEBI" id="CHEBI:43474"/>
        <dbReference type="ChEBI" id="CHEBI:61977"/>
        <dbReference type="ChEBI" id="CHEBI:83586"/>
        <dbReference type="EC" id="2.7.4.27"/>
    </reaction>
</comment>
<name>A0ABU7LUZ5_9PROT</name>
<comment type="function">
    <text evidence="5">Bifunctional serine/threonine kinase and phosphorylase involved in the regulation of the pyruvate, phosphate dikinase (PPDK) by catalyzing its phosphorylation/dephosphorylation.</text>
</comment>
<dbReference type="PANTHER" id="PTHR31756:SF3">
    <property type="entry name" value="PYRUVATE, PHOSPHATE DIKINASE REGULATORY PROTEIN 1, CHLOROPLASTIC"/>
    <property type="match status" value="1"/>
</dbReference>
<keyword evidence="6" id="KW-0670">Pyruvate</keyword>
<dbReference type="GO" id="GO:0016740">
    <property type="term" value="F:transferase activity"/>
    <property type="evidence" value="ECO:0007669"/>
    <property type="project" value="UniProtKB-KW"/>
</dbReference>
<evidence type="ECO:0000256" key="2">
    <source>
        <dbReference type="ARBA" id="ARBA00022679"/>
    </source>
</evidence>
<dbReference type="PANTHER" id="PTHR31756">
    <property type="entry name" value="PYRUVATE, PHOSPHATE DIKINASE REGULATORY PROTEIN 1, CHLOROPLASTIC"/>
    <property type="match status" value="1"/>
</dbReference>
<dbReference type="HAMAP" id="MF_00921">
    <property type="entry name" value="PDRP"/>
    <property type="match status" value="1"/>
</dbReference>
<evidence type="ECO:0000256" key="4">
    <source>
        <dbReference type="ARBA" id="ARBA00022777"/>
    </source>
</evidence>
<evidence type="ECO:0000256" key="1">
    <source>
        <dbReference type="ARBA" id="ARBA00022527"/>
    </source>
</evidence>
<dbReference type="Pfam" id="PF03618">
    <property type="entry name" value="Kinase-PPPase"/>
    <property type="match status" value="1"/>
</dbReference>
<keyword evidence="1 5" id="KW-0723">Serine/threonine-protein kinase</keyword>
<dbReference type="RefSeq" id="WP_330194912.1">
    <property type="nucleotide sequence ID" value="NZ_JAZDRO010000001.1"/>
</dbReference>
<gene>
    <name evidence="6" type="ORF">V0U35_01690</name>
</gene>
<protein>
    <recommendedName>
        <fullName evidence="5">Putative pyruvate, phosphate dikinase regulatory protein</fullName>
        <shortName evidence="5">PPDK regulatory protein</shortName>
        <ecNumber evidence="5">2.7.11.32</ecNumber>
        <ecNumber evidence="5">2.7.4.27</ecNumber>
    </recommendedName>
</protein>
<comment type="caution">
    <text evidence="6">The sequence shown here is derived from an EMBL/GenBank/DDBJ whole genome shotgun (WGS) entry which is preliminary data.</text>
</comment>
<dbReference type="InterPro" id="IPR026565">
    <property type="entry name" value="PPDK_reg"/>
</dbReference>
<evidence type="ECO:0000313" key="6">
    <source>
        <dbReference type="EMBL" id="MEE2565376.1"/>
    </source>
</evidence>
<proteinExistence type="inferred from homology"/>
<dbReference type="InterPro" id="IPR005177">
    <property type="entry name" value="Kinase-pyrophosphorylase"/>
</dbReference>
<evidence type="ECO:0000256" key="5">
    <source>
        <dbReference type="HAMAP-Rule" id="MF_00921"/>
    </source>
</evidence>
<sequence>MPDNVQKPAAPVRFHVHLVSDSTGETLMDVMRASVAQFEGVEPVEHLYALVRSPRQMEMALKEIDAAPGLVMYTLVNSELRRALENRCADLGVPAIAILDPILATLSGFLNLPMSSRAGAQHDLDAEYYARIEALNYAIVHDDGQGSNLEGADVVLLGVSRTSKTPTCIYLAHRGVKAANIPLVRGASLPPNLASLKKPLIVGLTAQPERIVQIRRNRLLSLNEERDTDYIDDQRVRDEIVEAKRLFAKHGWPVIDVSRRSIEETSAKIINLLNKRRQA</sequence>
<keyword evidence="3 5" id="KW-0547">Nucleotide-binding</keyword>
<keyword evidence="7" id="KW-1185">Reference proteome</keyword>
<dbReference type="Proteomes" id="UP001310692">
    <property type="component" value="Unassembled WGS sequence"/>
</dbReference>
<dbReference type="NCBIfam" id="NF003742">
    <property type="entry name" value="PRK05339.1"/>
    <property type="match status" value="1"/>
</dbReference>
<dbReference type="EC" id="2.7.11.32" evidence="5"/>
<comment type="similarity">
    <text evidence="5">Belongs to the pyruvate, phosphate/water dikinase regulatory protein family. PDRP subfamily.</text>
</comment>
<accession>A0ABU7LUZ5</accession>
<comment type="catalytic activity">
    <reaction evidence="5">
        <text>N(tele)-phospho-L-histidyl/L-threonyl-[pyruvate, phosphate dikinase] + ADP = N(tele)-phospho-L-histidyl/O-phospho-L-threonyl-[pyruvate, phosphate dikinase] + AMP + H(+)</text>
        <dbReference type="Rhea" id="RHEA:43692"/>
        <dbReference type="Rhea" id="RHEA-COMP:10650"/>
        <dbReference type="Rhea" id="RHEA-COMP:10651"/>
        <dbReference type="ChEBI" id="CHEBI:15378"/>
        <dbReference type="ChEBI" id="CHEBI:30013"/>
        <dbReference type="ChEBI" id="CHEBI:61977"/>
        <dbReference type="ChEBI" id="CHEBI:83586"/>
        <dbReference type="ChEBI" id="CHEBI:456215"/>
        <dbReference type="ChEBI" id="CHEBI:456216"/>
        <dbReference type="EC" id="2.7.11.32"/>
    </reaction>
</comment>
<keyword evidence="4 5" id="KW-0418">Kinase</keyword>
<dbReference type="EMBL" id="JAZDRO010000001">
    <property type="protein sequence ID" value="MEE2565376.1"/>
    <property type="molecule type" value="Genomic_DNA"/>
</dbReference>
<organism evidence="6 7">
    <name type="scientific">Hyphobacterium marinum</name>
    <dbReference type="NCBI Taxonomy" id="3116574"/>
    <lineage>
        <taxon>Bacteria</taxon>
        <taxon>Pseudomonadati</taxon>
        <taxon>Pseudomonadota</taxon>
        <taxon>Alphaproteobacteria</taxon>
        <taxon>Maricaulales</taxon>
        <taxon>Maricaulaceae</taxon>
        <taxon>Hyphobacterium</taxon>
    </lineage>
</organism>
<feature type="binding site" evidence="5">
    <location>
        <begin position="158"/>
        <end position="165"/>
    </location>
    <ligand>
        <name>ADP</name>
        <dbReference type="ChEBI" id="CHEBI:456216"/>
    </ligand>
</feature>
<evidence type="ECO:0000313" key="7">
    <source>
        <dbReference type="Proteomes" id="UP001310692"/>
    </source>
</evidence>
<evidence type="ECO:0000256" key="3">
    <source>
        <dbReference type="ARBA" id="ARBA00022741"/>
    </source>
</evidence>
<reference evidence="6 7" key="1">
    <citation type="submission" date="2024-01" db="EMBL/GenBank/DDBJ databases">
        <title>Hyphobacterium bacterium isolated from marine sediment.</title>
        <authorList>
            <person name="Zhao S."/>
        </authorList>
    </citation>
    <scope>NUCLEOTIDE SEQUENCE [LARGE SCALE GENOMIC DNA]</scope>
    <source>
        <strain evidence="6 7">Y60-23</strain>
    </source>
</reference>
<keyword evidence="2 5" id="KW-0808">Transferase</keyword>